<dbReference type="PANTHER" id="PTHR47779:SF1">
    <property type="entry name" value="SYNTHASE (CCG-9), PUTATIVE (AFU_ORTHOLOGUE AFUA_3G12100)-RELATED"/>
    <property type="match status" value="1"/>
</dbReference>
<organism evidence="2 3">
    <name type="scientific">Methyloprofundus sedimenti</name>
    <dbReference type="NCBI Taxonomy" id="1420851"/>
    <lineage>
        <taxon>Bacteria</taxon>
        <taxon>Pseudomonadati</taxon>
        <taxon>Pseudomonadota</taxon>
        <taxon>Gammaproteobacteria</taxon>
        <taxon>Methylococcales</taxon>
        <taxon>Methylococcaceae</taxon>
        <taxon>Methyloprofundus</taxon>
    </lineage>
</organism>
<reference evidence="2 3" key="1">
    <citation type="submission" date="2015-12" db="EMBL/GenBank/DDBJ databases">
        <authorList>
            <person name="Shamseldin A."/>
            <person name="Moawad H."/>
            <person name="Abd El-Rahim W.M."/>
            <person name="Sadowsky M.J."/>
        </authorList>
    </citation>
    <scope>NUCLEOTIDE SEQUENCE [LARGE SCALE GENOMIC DNA]</scope>
    <source>
        <strain evidence="2 3">WF1</strain>
    </source>
</reference>
<dbReference type="GO" id="GO:0016757">
    <property type="term" value="F:glycosyltransferase activity"/>
    <property type="evidence" value="ECO:0007669"/>
    <property type="project" value="InterPro"/>
</dbReference>
<sequence length="115" mass="12923">MPPDAHRSINALQRLADVILQKSTKEVFGLTVTKALCQGKPTIGGDTGGIRLQVINFHTGFLVSTLEGVELRIRYLFHNQQKMPDIGHKSQQCVREYLTLMLGLQYGSENRIEWG</sequence>
<evidence type="ECO:0000259" key="1">
    <source>
        <dbReference type="Pfam" id="PF00534"/>
    </source>
</evidence>
<accession>A0A1V8M5V2</accession>
<name>A0A1V8M5V2_9GAMM</name>
<dbReference type="Pfam" id="PF00534">
    <property type="entry name" value="Glycos_transf_1"/>
    <property type="match status" value="1"/>
</dbReference>
<dbReference type="RefSeq" id="WP_233144538.1">
    <property type="nucleotide sequence ID" value="NZ_LPUF01000001.1"/>
</dbReference>
<comment type="caution">
    <text evidence="2">The sequence shown here is derived from an EMBL/GenBank/DDBJ whole genome shotgun (WGS) entry which is preliminary data.</text>
</comment>
<dbReference type="Gene3D" id="3.40.50.2000">
    <property type="entry name" value="Glycogen Phosphorylase B"/>
    <property type="match status" value="1"/>
</dbReference>
<keyword evidence="3" id="KW-1185">Reference proteome</keyword>
<evidence type="ECO:0000313" key="3">
    <source>
        <dbReference type="Proteomes" id="UP000191980"/>
    </source>
</evidence>
<feature type="domain" description="Glycosyl transferase family 1" evidence="1">
    <location>
        <begin position="9"/>
        <end position="88"/>
    </location>
</feature>
<evidence type="ECO:0000313" key="2">
    <source>
        <dbReference type="EMBL" id="OQK16935.1"/>
    </source>
</evidence>
<dbReference type="InterPro" id="IPR052078">
    <property type="entry name" value="Trehalose_Metab_GTase"/>
</dbReference>
<dbReference type="InterPro" id="IPR001296">
    <property type="entry name" value="Glyco_trans_1"/>
</dbReference>
<gene>
    <name evidence="2" type="ORF">AU255_03270</name>
</gene>
<dbReference type="SUPFAM" id="SSF53756">
    <property type="entry name" value="UDP-Glycosyltransferase/glycogen phosphorylase"/>
    <property type="match status" value="1"/>
</dbReference>
<proteinExistence type="predicted"/>
<dbReference type="AlphaFoldDB" id="A0A1V8M5V2"/>
<dbReference type="Proteomes" id="UP000191980">
    <property type="component" value="Unassembled WGS sequence"/>
</dbReference>
<dbReference type="EMBL" id="LPUF01000001">
    <property type="protein sequence ID" value="OQK16935.1"/>
    <property type="molecule type" value="Genomic_DNA"/>
</dbReference>
<protein>
    <recommendedName>
        <fullName evidence="1">Glycosyl transferase family 1 domain-containing protein</fullName>
    </recommendedName>
</protein>
<dbReference type="STRING" id="1420851.AU255_03270"/>
<dbReference type="PANTHER" id="PTHR47779">
    <property type="entry name" value="SYNTHASE (CCG-9), PUTATIVE (AFU_ORTHOLOGUE AFUA_3G12100)-RELATED"/>
    <property type="match status" value="1"/>
</dbReference>